<protein>
    <submittedName>
        <fullName evidence="1">Uncharacterized protein</fullName>
    </submittedName>
</protein>
<organism evidence="1 2">
    <name type="scientific">Lentinula detonsa</name>
    <dbReference type="NCBI Taxonomy" id="2804962"/>
    <lineage>
        <taxon>Eukaryota</taxon>
        <taxon>Fungi</taxon>
        <taxon>Dikarya</taxon>
        <taxon>Basidiomycota</taxon>
        <taxon>Agaricomycotina</taxon>
        <taxon>Agaricomycetes</taxon>
        <taxon>Agaricomycetidae</taxon>
        <taxon>Agaricales</taxon>
        <taxon>Marasmiineae</taxon>
        <taxon>Omphalotaceae</taxon>
        <taxon>Lentinula</taxon>
    </lineage>
</organism>
<evidence type="ECO:0000313" key="2">
    <source>
        <dbReference type="Proteomes" id="UP001163850"/>
    </source>
</evidence>
<gene>
    <name evidence="1" type="ORF">F5890DRAFT_1528348</name>
</gene>
<evidence type="ECO:0000313" key="1">
    <source>
        <dbReference type="EMBL" id="KAJ3982676.1"/>
    </source>
</evidence>
<proteinExistence type="predicted"/>
<dbReference type="AlphaFoldDB" id="A0AA38URJ5"/>
<sequence>MCYRSINCTQFACGHLIPIDGGVKVDCNQSNCVNSRVHAAKGACANCANTCSRWLREARKVPVNAVNGACSACRR</sequence>
<comment type="caution">
    <text evidence="1">The sequence shown here is derived from an EMBL/GenBank/DDBJ whole genome shotgun (WGS) entry which is preliminary data.</text>
</comment>
<reference evidence="1" key="1">
    <citation type="submission" date="2022-08" db="EMBL/GenBank/DDBJ databases">
        <authorList>
            <consortium name="DOE Joint Genome Institute"/>
            <person name="Min B."/>
            <person name="Riley R."/>
            <person name="Sierra-Patev S."/>
            <person name="Naranjo-Ortiz M."/>
            <person name="Looney B."/>
            <person name="Konkel Z."/>
            <person name="Slot J.C."/>
            <person name="Sakamoto Y."/>
            <person name="Steenwyk J.L."/>
            <person name="Rokas A."/>
            <person name="Carro J."/>
            <person name="Camarero S."/>
            <person name="Ferreira P."/>
            <person name="Molpeceres G."/>
            <person name="Ruiz-Duenas F.J."/>
            <person name="Serrano A."/>
            <person name="Henrissat B."/>
            <person name="Drula E."/>
            <person name="Hughes K.W."/>
            <person name="Mata J.L."/>
            <person name="Ishikawa N.K."/>
            <person name="Vargas-Isla R."/>
            <person name="Ushijima S."/>
            <person name="Smith C.A."/>
            <person name="Ahrendt S."/>
            <person name="Andreopoulos W."/>
            <person name="He G."/>
            <person name="Labutti K."/>
            <person name="Lipzen A."/>
            <person name="Ng V."/>
            <person name="Sandor L."/>
            <person name="Barry K."/>
            <person name="Martinez A.T."/>
            <person name="Xiao Y."/>
            <person name="Gibbons J.G."/>
            <person name="Terashima K."/>
            <person name="Hibbett D.S."/>
            <person name="Grigoriev I.V."/>
        </authorList>
    </citation>
    <scope>NUCLEOTIDE SEQUENCE</scope>
    <source>
        <strain evidence="1">TFB7829</strain>
    </source>
</reference>
<accession>A0AA38URJ5</accession>
<name>A0AA38URJ5_9AGAR</name>
<dbReference type="EMBL" id="MU802052">
    <property type="protein sequence ID" value="KAJ3982676.1"/>
    <property type="molecule type" value="Genomic_DNA"/>
</dbReference>
<dbReference type="Proteomes" id="UP001163850">
    <property type="component" value="Unassembled WGS sequence"/>
</dbReference>